<dbReference type="InterPro" id="IPR039997">
    <property type="entry name" value="TFE"/>
</dbReference>
<feature type="compositionally biased region" description="Acidic residues" evidence="3">
    <location>
        <begin position="441"/>
        <end position="454"/>
    </location>
</feature>
<evidence type="ECO:0000256" key="1">
    <source>
        <dbReference type="ARBA" id="ARBA00023015"/>
    </source>
</evidence>
<accession>A0AAE0DNX1</accession>
<keyword evidence="6" id="KW-1185">Reference proteome</keyword>
<feature type="compositionally biased region" description="Basic and acidic residues" evidence="3">
    <location>
        <begin position="328"/>
        <end position="337"/>
    </location>
</feature>
<evidence type="ECO:0000313" key="6">
    <source>
        <dbReference type="Proteomes" id="UP001276659"/>
    </source>
</evidence>
<dbReference type="AlphaFoldDB" id="A0AAE0DNX1"/>
<keyword evidence="1" id="KW-0805">Transcription regulation</keyword>
<dbReference type="InterPro" id="IPR024550">
    <property type="entry name" value="TFIIEa/SarR/Rpc3_HTH_dom"/>
</dbReference>
<name>A0AAE0DNX1_9LECA</name>
<sequence length="454" mass="49756">MDLAKTLIRTVVRAFYETKHVLVIDALMVHSALVNEDLAHLLGMQQKDLRKLCGKLKEDRLLAVHSRQEIREGQQRPINKDYYYIDFHATIDAIKYRTFRLTQKVKEMYKPSEEKKDYNCPTCKAQWTQLEVLDKVGPFGFECHRCGGLLEREEPSAGTSTGHEKQSKLMSQLDGLLKMLQQIDSEDVPNNDFDTAFALAVPIPRDETVNPSQHYRPLGPATGPPTAVKGDVQVAAAPLDVSVTTNSERTAAEKAADAQRKADIAAQNVLPVWHTNSTVTGERMVADRKNSEQLVNGSSLLKDEEEDKKDSNVLNDELAAYYAQLAKEKELEAREDREADESSGDDDDEGDFEDVGIGASAVGTPSSSMSADANGTLGRPLNGSARHKASESGSSVPTNTSTPADSGPAAEEEDAPVTKKVKFESQENGIKTGVGDQGDKDSDEDEEAEFEDAL</sequence>
<evidence type="ECO:0000259" key="4">
    <source>
        <dbReference type="PROSITE" id="PS51344"/>
    </source>
</evidence>
<keyword evidence="2" id="KW-0804">Transcription</keyword>
<feature type="compositionally biased region" description="Acidic residues" evidence="3">
    <location>
        <begin position="338"/>
        <end position="354"/>
    </location>
</feature>
<protein>
    <recommendedName>
        <fullName evidence="4">HTH TFE/IIEalpha-type domain-containing protein</fullName>
    </recommendedName>
</protein>
<reference evidence="5" key="1">
    <citation type="submission" date="2022-11" db="EMBL/GenBank/DDBJ databases">
        <title>Chromosomal genome sequence assembly and mating type (MAT) locus characterization of the leprose asexual lichenized fungus Lepraria neglecta (Nyl.) Erichsen.</title>
        <authorList>
            <person name="Allen J.L."/>
            <person name="Pfeffer B."/>
        </authorList>
    </citation>
    <scope>NUCLEOTIDE SEQUENCE</scope>
    <source>
        <strain evidence="5">Allen 5258</strain>
    </source>
</reference>
<dbReference type="EMBL" id="JASNWA010000004">
    <property type="protein sequence ID" value="KAK3176954.1"/>
    <property type="molecule type" value="Genomic_DNA"/>
</dbReference>
<dbReference type="GO" id="GO:0006367">
    <property type="term" value="P:transcription initiation at RNA polymerase II promoter"/>
    <property type="evidence" value="ECO:0007669"/>
    <property type="project" value="InterPro"/>
</dbReference>
<dbReference type="Proteomes" id="UP001276659">
    <property type="component" value="Unassembled WGS sequence"/>
</dbReference>
<comment type="caution">
    <text evidence="5">The sequence shown here is derived from an EMBL/GenBank/DDBJ whole genome shotgun (WGS) entry which is preliminary data.</text>
</comment>
<dbReference type="GO" id="GO:0005673">
    <property type="term" value="C:transcription factor TFIIE complex"/>
    <property type="evidence" value="ECO:0007669"/>
    <property type="project" value="TreeGrafter"/>
</dbReference>
<dbReference type="PANTHER" id="PTHR13097:SF7">
    <property type="entry name" value="GENERAL TRANSCRIPTION FACTOR IIE SUBUNIT 1"/>
    <property type="match status" value="1"/>
</dbReference>
<evidence type="ECO:0000256" key="3">
    <source>
        <dbReference type="SAM" id="MobiDB-lite"/>
    </source>
</evidence>
<feature type="compositionally biased region" description="Polar residues" evidence="3">
    <location>
        <begin position="391"/>
        <end position="404"/>
    </location>
</feature>
<dbReference type="Pfam" id="PF02002">
    <property type="entry name" value="TFIIE_alpha"/>
    <property type="match status" value="1"/>
</dbReference>
<evidence type="ECO:0000256" key="2">
    <source>
        <dbReference type="ARBA" id="ARBA00023163"/>
    </source>
</evidence>
<dbReference type="InterPro" id="IPR002853">
    <property type="entry name" value="TFIIE_asu"/>
</dbReference>
<dbReference type="PROSITE" id="PS51344">
    <property type="entry name" value="HTH_TFE_IIE"/>
    <property type="match status" value="1"/>
</dbReference>
<evidence type="ECO:0000313" key="5">
    <source>
        <dbReference type="EMBL" id="KAK3176954.1"/>
    </source>
</evidence>
<dbReference type="SMART" id="SM00531">
    <property type="entry name" value="TFIIE"/>
    <property type="match status" value="1"/>
</dbReference>
<dbReference type="InterPro" id="IPR017919">
    <property type="entry name" value="TFIIE/TFIIEa_HTH"/>
</dbReference>
<feature type="domain" description="HTH TFE/IIEalpha-type" evidence="4">
    <location>
        <begin position="4"/>
        <end position="95"/>
    </location>
</feature>
<gene>
    <name evidence="5" type="ORF">OEA41_008280</name>
</gene>
<feature type="region of interest" description="Disordered" evidence="3">
    <location>
        <begin position="328"/>
        <end position="454"/>
    </location>
</feature>
<organism evidence="5 6">
    <name type="scientific">Lepraria neglecta</name>
    <dbReference type="NCBI Taxonomy" id="209136"/>
    <lineage>
        <taxon>Eukaryota</taxon>
        <taxon>Fungi</taxon>
        <taxon>Dikarya</taxon>
        <taxon>Ascomycota</taxon>
        <taxon>Pezizomycotina</taxon>
        <taxon>Lecanoromycetes</taxon>
        <taxon>OSLEUM clade</taxon>
        <taxon>Lecanoromycetidae</taxon>
        <taxon>Lecanorales</taxon>
        <taxon>Lecanorineae</taxon>
        <taxon>Stereocaulaceae</taxon>
        <taxon>Lepraria</taxon>
    </lineage>
</organism>
<dbReference type="PANTHER" id="PTHR13097">
    <property type="entry name" value="TRANSCRIPTION INITIATION FACTOR IIE, ALPHA SUBUNIT"/>
    <property type="match status" value="1"/>
</dbReference>
<proteinExistence type="predicted"/>
<feature type="compositionally biased region" description="Polar residues" evidence="3">
    <location>
        <begin position="363"/>
        <end position="373"/>
    </location>
</feature>